<comment type="caution">
    <text evidence="7">The sequence shown here is derived from an EMBL/GenBank/DDBJ whole genome shotgun (WGS) entry which is preliminary data.</text>
</comment>
<evidence type="ECO:0000256" key="3">
    <source>
        <dbReference type="ARBA" id="ARBA00022827"/>
    </source>
</evidence>
<evidence type="ECO:0000313" key="7">
    <source>
        <dbReference type="EMBL" id="TCC06306.1"/>
    </source>
</evidence>
<feature type="region of interest" description="Disordered" evidence="5">
    <location>
        <begin position="365"/>
        <end position="384"/>
    </location>
</feature>
<gene>
    <name evidence="7" type="ORF">E0H45_30745</name>
</gene>
<evidence type="ECO:0000259" key="6">
    <source>
        <dbReference type="Pfam" id="PF00441"/>
    </source>
</evidence>
<evidence type="ECO:0000256" key="1">
    <source>
        <dbReference type="ARBA" id="ARBA00009347"/>
    </source>
</evidence>
<dbReference type="OrthoDB" id="4074409at2"/>
<feature type="domain" description="Acyl-CoA dehydrogenase/oxidase C-terminal" evidence="6">
    <location>
        <begin position="217"/>
        <end position="350"/>
    </location>
</feature>
<sequence>MKLPPDPLIGQLGRTVRDTIRATGPDVICDGPADLRETRSQLEAHATTVLKAVLATELEVPVEVGGLDLGIEAGTVVAQELGRAGLPDCYNGPGLLADLLSVRRGPQELPVELMMRGTPVEVCGLTGPAAATAVPAGWRLDGRVCATSSQASAICTAVASGNEVLLVLLDPATVARLTSRVAGGVRTIELGSIEVDDRHMVGSLGTGWPLSDPDGLLARLRVRHAAWLVGLGYGAHARAAAYAQQRRQFDRPLLANQGVSFPLARAWVALRAAELAVRGVARLIDDGGVPDPLAAGQALGLGLEAATAATRTALQTHGARGLAAQADLGRYYLAIRDSAALAGPPATLWSELGQRERGRSVVAARRHRSASPADDQDVVASVTS</sequence>
<dbReference type="AlphaFoldDB" id="A0A4V2LZ07"/>
<comment type="similarity">
    <text evidence="1">Belongs to the acyl-CoA dehydrogenase family.</text>
</comment>
<evidence type="ECO:0000256" key="5">
    <source>
        <dbReference type="SAM" id="MobiDB-lite"/>
    </source>
</evidence>
<dbReference type="InterPro" id="IPR009075">
    <property type="entry name" value="AcylCo_DH/oxidase_C"/>
</dbReference>
<dbReference type="InterPro" id="IPR009100">
    <property type="entry name" value="AcylCoA_DH/oxidase_NM_dom_sf"/>
</dbReference>
<dbReference type="EMBL" id="SJJZ01000003">
    <property type="protein sequence ID" value="TCC06306.1"/>
    <property type="molecule type" value="Genomic_DNA"/>
</dbReference>
<dbReference type="PANTHER" id="PTHR43884">
    <property type="entry name" value="ACYL-COA DEHYDROGENASE"/>
    <property type="match status" value="1"/>
</dbReference>
<evidence type="ECO:0000256" key="4">
    <source>
        <dbReference type="ARBA" id="ARBA00023002"/>
    </source>
</evidence>
<dbReference type="SUPFAM" id="SSF56645">
    <property type="entry name" value="Acyl-CoA dehydrogenase NM domain-like"/>
    <property type="match status" value="1"/>
</dbReference>
<keyword evidence="4" id="KW-0560">Oxidoreductase</keyword>
<protein>
    <submittedName>
        <fullName evidence="7">Acyl-CoA dehydrogenase</fullName>
    </submittedName>
</protein>
<dbReference type="InterPro" id="IPR036250">
    <property type="entry name" value="AcylCo_DH-like_C"/>
</dbReference>
<dbReference type="Pfam" id="PF00441">
    <property type="entry name" value="Acyl-CoA_dh_1"/>
    <property type="match status" value="1"/>
</dbReference>
<dbReference type="PANTHER" id="PTHR43884:SF20">
    <property type="entry name" value="ACYL-COA DEHYDROGENASE FADE28"/>
    <property type="match status" value="1"/>
</dbReference>
<dbReference type="GO" id="GO:0003995">
    <property type="term" value="F:acyl-CoA dehydrogenase activity"/>
    <property type="evidence" value="ECO:0007669"/>
    <property type="project" value="TreeGrafter"/>
</dbReference>
<evidence type="ECO:0000313" key="8">
    <source>
        <dbReference type="Proteomes" id="UP000292346"/>
    </source>
</evidence>
<dbReference type="SUPFAM" id="SSF47203">
    <property type="entry name" value="Acyl-CoA dehydrogenase C-terminal domain-like"/>
    <property type="match status" value="1"/>
</dbReference>
<dbReference type="Proteomes" id="UP000292346">
    <property type="component" value="Unassembled WGS sequence"/>
</dbReference>
<keyword evidence="8" id="KW-1185">Reference proteome</keyword>
<organism evidence="7 8">
    <name type="scientific">Kribbella soli</name>
    <dbReference type="NCBI Taxonomy" id="1124743"/>
    <lineage>
        <taxon>Bacteria</taxon>
        <taxon>Bacillati</taxon>
        <taxon>Actinomycetota</taxon>
        <taxon>Actinomycetes</taxon>
        <taxon>Propionibacteriales</taxon>
        <taxon>Kribbellaceae</taxon>
        <taxon>Kribbella</taxon>
    </lineage>
</organism>
<evidence type="ECO:0000256" key="2">
    <source>
        <dbReference type="ARBA" id="ARBA00022630"/>
    </source>
</evidence>
<accession>A0A4V2LZ07</accession>
<keyword evidence="2" id="KW-0285">Flavoprotein</keyword>
<name>A0A4V2LZ07_9ACTN</name>
<proteinExistence type="inferred from homology"/>
<reference evidence="7 8" key="1">
    <citation type="submission" date="2019-02" db="EMBL/GenBank/DDBJ databases">
        <title>Kribbella capetownensis sp. nov. and Kribbella speibonae sp. nov., isolated from soil.</title>
        <authorList>
            <person name="Curtis S.M."/>
            <person name="Norton I."/>
            <person name="Everest G.J."/>
            <person name="Meyers P.R."/>
        </authorList>
    </citation>
    <scope>NUCLEOTIDE SEQUENCE [LARGE SCALE GENOMIC DNA]</scope>
    <source>
        <strain evidence="7 8">KCTC 29219</strain>
    </source>
</reference>
<keyword evidence="3" id="KW-0274">FAD</keyword>
<dbReference type="Gene3D" id="1.20.140.10">
    <property type="entry name" value="Butyryl-CoA Dehydrogenase, subunit A, domain 3"/>
    <property type="match status" value="1"/>
</dbReference>
<dbReference type="RefSeq" id="WP_131343661.1">
    <property type="nucleotide sequence ID" value="NZ_SJJZ01000003.1"/>
</dbReference>